<reference evidence="2 3" key="1">
    <citation type="submission" date="2016-07" db="EMBL/GenBank/DDBJ databases">
        <title>Pervasive Adenine N6-methylation of Active Genes in Fungi.</title>
        <authorList>
            <consortium name="DOE Joint Genome Institute"/>
            <person name="Mondo S.J."/>
            <person name="Dannebaum R.O."/>
            <person name="Kuo R.C."/>
            <person name="Labutti K."/>
            <person name="Haridas S."/>
            <person name="Kuo A."/>
            <person name="Salamov A."/>
            <person name="Ahrendt S.R."/>
            <person name="Lipzen A."/>
            <person name="Sullivan W."/>
            <person name="Andreopoulos W.B."/>
            <person name="Clum A."/>
            <person name="Lindquist E."/>
            <person name="Daum C."/>
            <person name="Ramamoorthy G.K."/>
            <person name="Gryganskyi A."/>
            <person name="Culley D."/>
            <person name="Magnuson J.K."/>
            <person name="James T.Y."/>
            <person name="O'Malley M.A."/>
            <person name="Stajich J.E."/>
            <person name="Spatafora J.W."/>
            <person name="Visel A."/>
            <person name="Grigoriev I.V."/>
        </authorList>
    </citation>
    <scope>NUCLEOTIDE SEQUENCE [LARGE SCALE GENOMIC DNA]</scope>
    <source>
        <strain evidence="2 3">ATCC 12442</strain>
    </source>
</reference>
<organism evidence="2 3">
    <name type="scientific">Linderina pennispora</name>
    <dbReference type="NCBI Taxonomy" id="61395"/>
    <lineage>
        <taxon>Eukaryota</taxon>
        <taxon>Fungi</taxon>
        <taxon>Fungi incertae sedis</taxon>
        <taxon>Zoopagomycota</taxon>
        <taxon>Kickxellomycotina</taxon>
        <taxon>Kickxellomycetes</taxon>
        <taxon>Kickxellales</taxon>
        <taxon>Kickxellaceae</taxon>
        <taxon>Linderina</taxon>
    </lineage>
</organism>
<evidence type="ECO:0000256" key="1">
    <source>
        <dbReference type="SAM" id="MobiDB-lite"/>
    </source>
</evidence>
<feature type="region of interest" description="Disordered" evidence="1">
    <location>
        <begin position="27"/>
        <end position="83"/>
    </location>
</feature>
<evidence type="ECO:0000313" key="2">
    <source>
        <dbReference type="EMBL" id="ORX72177.1"/>
    </source>
</evidence>
<protein>
    <submittedName>
        <fullName evidence="2">Uncharacterized protein</fullName>
    </submittedName>
</protein>
<accession>A0A1Y1WFB0</accession>
<comment type="caution">
    <text evidence="2">The sequence shown here is derived from an EMBL/GenBank/DDBJ whole genome shotgun (WGS) entry which is preliminary data.</text>
</comment>
<gene>
    <name evidence="2" type="ORF">DL89DRAFT_109690</name>
</gene>
<evidence type="ECO:0000313" key="3">
    <source>
        <dbReference type="Proteomes" id="UP000193922"/>
    </source>
</evidence>
<feature type="compositionally biased region" description="Basic residues" evidence="1">
    <location>
        <begin position="67"/>
        <end position="83"/>
    </location>
</feature>
<dbReference type="Proteomes" id="UP000193922">
    <property type="component" value="Unassembled WGS sequence"/>
</dbReference>
<proteinExistence type="predicted"/>
<name>A0A1Y1WFB0_9FUNG</name>
<dbReference type="RefSeq" id="XP_040745601.1">
    <property type="nucleotide sequence ID" value="XM_040883089.1"/>
</dbReference>
<keyword evidence="3" id="KW-1185">Reference proteome</keyword>
<dbReference type="EMBL" id="MCFD01000003">
    <property type="protein sequence ID" value="ORX72177.1"/>
    <property type="molecule type" value="Genomic_DNA"/>
</dbReference>
<dbReference type="GeneID" id="63799737"/>
<sequence>MPTSLSETRLIMRVAVSCLKWGNRRQHKKEGRRAFSARLFHGSQQNRLGSNHRRRARGGLGHASSRQFRRGRAQQHRQHRQPRILRAQVQKWQEASWHLFSKHSGGRCSPRCIFVRTHVRAPGCAQHEARGAHKQRFESGHSKRNSIGRLLTWRYGLLVRLLLMLELPRPHLRAR</sequence>
<dbReference type="AlphaFoldDB" id="A0A1Y1WFB0"/>